<evidence type="ECO:0000313" key="1">
    <source>
        <dbReference type="EMBL" id="SHD75747.1"/>
    </source>
</evidence>
<dbReference type="AlphaFoldDB" id="M1Z3Z1"/>
<reference evidence="1 2" key="1">
    <citation type="submission" date="2016-11" db="EMBL/GenBank/DDBJ databases">
        <authorList>
            <person name="Manzoor S."/>
        </authorList>
    </citation>
    <scope>NUCLEOTIDE SEQUENCE [LARGE SCALE GENOMIC DNA]</scope>
    <source>
        <strain evidence="1">Clostridium ultunense strain Esp</strain>
    </source>
</reference>
<dbReference type="InterPro" id="IPR027396">
    <property type="entry name" value="DsrEFH-like"/>
</dbReference>
<dbReference type="OrthoDB" id="9807925at2"/>
<keyword evidence="2" id="KW-1185">Reference proteome</keyword>
<evidence type="ECO:0000313" key="2">
    <source>
        <dbReference type="Proteomes" id="UP000245423"/>
    </source>
</evidence>
<proteinExistence type="predicted"/>
<dbReference type="Gene3D" id="3.40.1260.10">
    <property type="entry name" value="DsrEFH-like"/>
    <property type="match status" value="1"/>
</dbReference>
<dbReference type="EMBL" id="LT669839">
    <property type="protein sequence ID" value="SHD75747.1"/>
    <property type="molecule type" value="Genomic_DNA"/>
</dbReference>
<dbReference type="SUPFAM" id="SSF75169">
    <property type="entry name" value="DsrEFH-like"/>
    <property type="match status" value="1"/>
</dbReference>
<sequence length="112" mass="12508">MKKIVFFAFKGEQMCFMHVLLNAIDMHEKGMKVKIVMEGEAVKLIRELDSGGSNVYKKARELNLFDSICKACSAKMGVLTYNEKSGIPINGELSGHPSMAKFIEDGYEIITL</sequence>
<dbReference type="HOGENOM" id="CLU_167520_1_0_9"/>
<organism evidence="1 2">
    <name type="scientific">[Clostridium] ultunense Esp</name>
    <dbReference type="NCBI Taxonomy" id="1288971"/>
    <lineage>
        <taxon>Bacteria</taxon>
        <taxon>Bacillati</taxon>
        <taxon>Bacillota</taxon>
        <taxon>Tissierellia</taxon>
        <taxon>Tissierellales</taxon>
        <taxon>Tepidimicrobiaceae</taxon>
        <taxon>Schnuerera</taxon>
    </lineage>
</organism>
<accession>M1Z3Z1</accession>
<dbReference type="Proteomes" id="UP000245423">
    <property type="component" value="Chromosome 1"/>
</dbReference>
<protein>
    <submittedName>
        <fullName evidence="1">DsrE/DsrF-like family protein</fullName>
    </submittedName>
</protein>
<name>M1Z3Z1_9FIRM</name>
<gene>
    <name evidence="1" type="ORF">CUESP1_0356</name>
</gene>